<dbReference type="EMBL" id="JBHFFA010000007">
    <property type="protein sequence ID" value="KAL2611431.1"/>
    <property type="molecule type" value="Genomic_DNA"/>
</dbReference>
<comment type="pathway">
    <text evidence="1">Protein modification; protein ubiquitination.</text>
</comment>
<evidence type="ECO:0000313" key="3">
    <source>
        <dbReference type="EMBL" id="KAL2611431.1"/>
    </source>
</evidence>
<dbReference type="SUPFAM" id="SSF54695">
    <property type="entry name" value="POZ domain"/>
    <property type="match status" value="1"/>
</dbReference>
<sequence>MSTSNSLSQASTTVFTCPHCKDNGRSCLPITSITRLLLPQKRLHFLLEYEPSPLSNDFRGDVEFIGRDEIPVYAHRFILAGRSAVFRKMLDTDMKEKKSGTIRVYDATEPVLLSMVNFCYTARIQFTEEAPAVEVWKIAEKYDIQELKEVCEDELARSISRDNLVERVTLAWQYDDKNLNRMTKEFFRNIFDEAYVTFVSEILQMIN</sequence>
<dbReference type="InterPro" id="IPR000210">
    <property type="entry name" value="BTB/POZ_dom"/>
</dbReference>
<feature type="domain" description="BTB" evidence="2">
    <location>
        <begin position="60"/>
        <end position="128"/>
    </location>
</feature>
<dbReference type="Gene3D" id="3.30.710.10">
    <property type="entry name" value="Potassium Channel Kv1.1, Chain A"/>
    <property type="match status" value="1"/>
</dbReference>
<name>A0ABD1XU40_9MARC</name>
<dbReference type="PANTHER" id="PTHR24413">
    <property type="entry name" value="SPECKLE-TYPE POZ PROTEIN"/>
    <property type="match status" value="1"/>
</dbReference>
<proteinExistence type="predicted"/>
<dbReference type="PROSITE" id="PS50097">
    <property type="entry name" value="BTB"/>
    <property type="match status" value="1"/>
</dbReference>
<evidence type="ECO:0000313" key="4">
    <source>
        <dbReference type="Proteomes" id="UP001605036"/>
    </source>
</evidence>
<gene>
    <name evidence="3" type="ORF">R1flu_023123</name>
</gene>
<reference evidence="3 4" key="1">
    <citation type="submission" date="2024-09" db="EMBL/GenBank/DDBJ databases">
        <title>Chromosome-scale assembly of Riccia fluitans.</title>
        <authorList>
            <person name="Paukszto L."/>
            <person name="Sawicki J."/>
            <person name="Karawczyk K."/>
            <person name="Piernik-Szablinska J."/>
            <person name="Szczecinska M."/>
            <person name="Mazdziarz M."/>
        </authorList>
    </citation>
    <scope>NUCLEOTIDE SEQUENCE [LARGE SCALE GENOMIC DNA]</scope>
    <source>
        <strain evidence="3">Rf_01</strain>
        <tissue evidence="3">Aerial parts of the thallus</tissue>
    </source>
</reference>
<dbReference type="Proteomes" id="UP001605036">
    <property type="component" value="Unassembled WGS sequence"/>
</dbReference>
<evidence type="ECO:0000259" key="2">
    <source>
        <dbReference type="PROSITE" id="PS50097"/>
    </source>
</evidence>
<dbReference type="CDD" id="cd18186">
    <property type="entry name" value="BTB_POZ_ZBTB_KLHL-like"/>
    <property type="match status" value="1"/>
</dbReference>
<accession>A0ABD1XU40</accession>
<comment type="caution">
    <text evidence="3">The sequence shown here is derived from an EMBL/GenBank/DDBJ whole genome shotgun (WGS) entry which is preliminary data.</text>
</comment>
<dbReference type="InterPro" id="IPR011333">
    <property type="entry name" value="SKP1/BTB/POZ_sf"/>
</dbReference>
<dbReference type="AlphaFoldDB" id="A0ABD1XU40"/>
<organism evidence="3 4">
    <name type="scientific">Riccia fluitans</name>
    <dbReference type="NCBI Taxonomy" id="41844"/>
    <lineage>
        <taxon>Eukaryota</taxon>
        <taxon>Viridiplantae</taxon>
        <taxon>Streptophyta</taxon>
        <taxon>Embryophyta</taxon>
        <taxon>Marchantiophyta</taxon>
        <taxon>Marchantiopsida</taxon>
        <taxon>Marchantiidae</taxon>
        <taxon>Marchantiales</taxon>
        <taxon>Ricciaceae</taxon>
        <taxon>Riccia</taxon>
    </lineage>
</organism>
<evidence type="ECO:0000256" key="1">
    <source>
        <dbReference type="ARBA" id="ARBA00004906"/>
    </source>
</evidence>
<keyword evidence="4" id="KW-1185">Reference proteome</keyword>
<dbReference type="SMART" id="SM00225">
    <property type="entry name" value="BTB"/>
    <property type="match status" value="1"/>
</dbReference>
<protein>
    <recommendedName>
        <fullName evidence="2">BTB domain-containing protein</fullName>
    </recommendedName>
</protein>
<dbReference type="Pfam" id="PF00651">
    <property type="entry name" value="BTB"/>
    <property type="match status" value="1"/>
</dbReference>